<dbReference type="InterPro" id="IPR003658">
    <property type="entry name" value="Anti-sigma_ant"/>
</dbReference>
<accession>W0ADX8</accession>
<dbReference type="InterPro" id="IPR036513">
    <property type="entry name" value="STAS_dom_sf"/>
</dbReference>
<gene>
    <name evidence="4" type="ORF">NX02_18135</name>
</gene>
<dbReference type="GO" id="GO:0043856">
    <property type="term" value="F:anti-sigma factor antagonist activity"/>
    <property type="evidence" value="ECO:0007669"/>
    <property type="project" value="InterPro"/>
</dbReference>
<dbReference type="InterPro" id="IPR002645">
    <property type="entry name" value="STAS_dom"/>
</dbReference>
<dbReference type="NCBIfam" id="TIGR00377">
    <property type="entry name" value="ant_ant_sig"/>
    <property type="match status" value="1"/>
</dbReference>
<dbReference type="HOGENOM" id="CLU_115403_9_2_5"/>
<sequence length="108" mass="11815">METTSSRTAEALVVRPVGRIDETRWEAFRDALTAALAEARAAGLALIIDLGAVPYMSSRGLRVLTIARREAGESGTPIALACPSAPMREILAISRYDRIFDIRETIQR</sequence>
<protein>
    <recommendedName>
        <fullName evidence="2">Anti-sigma factor antagonist</fullName>
    </recommendedName>
</protein>
<dbReference type="PANTHER" id="PTHR33495:SF2">
    <property type="entry name" value="ANTI-SIGMA FACTOR ANTAGONIST TM_1081-RELATED"/>
    <property type="match status" value="1"/>
</dbReference>
<evidence type="ECO:0000259" key="3">
    <source>
        <dbReference type="PROSITE" id="PS50801"/>
    </source>
</evidence>
<evidence type="ECO:0000313" key="4">
    <source>
        <dbReference type="EMBL" id="AHE55296.1"/>
    </source>
</evidence>
<dbReference type="PATRIC" id="fig|1123269.5.peg.3548"/>
<keyword evidence="5" id="KW-1185">Reference proteome</keyword>
<dbReference type="PANTHER" id="PTHR33495">
    <property type="entry name" value="ANTI-SIGMA FACTOR ANTAGONIST TM_1081-RELATED-RELATED"/>
    <property type="match status" value="1"/>
</dbReference>
<dbReference type="Proteomes" id="UP000018851">
    <property type="component" value="Chromosome"/>
</dbReference>
<dbReference type="KEGG" id="ssan:NX02_18135"/>
<proteinExistence type="inferred from homology"/>
<dbReference type="CDD" id="cd07043">
    <property type="entry name" value="STAS_anti-anti-sigma_factors"/>
    <property type="match status" value="1"/>
</dbReference>
<dbReference type="RefSeq" id="WP_025293476.1">
    <property type="nucleotide sequence ID" value="NZ_CP006644.1"/>
</dbReference>
<organism evidence="4 5">
    <name type="scientific">Sphingomonas sanxanigenens DSM 19645 = NX02</name>
    <dbReference type="NCBI Taxonomy" id="1123269"/>
    <lineage>
        <taxon>Bacteria</taxon>
        <taxon>Pseudomonadati</taxon>
        <taxon>Pseudomonadota</taxon>
        <taxon>Alphaproteobacteria</taxon>
        <taxon>Sphingomonadales</taxon>
        <taxon>Sphingomonadaceae</taxon>
        <taxon>Sphingomonas</taxon>
    </lineage>
</organism>
<dbReference type="Pfam" id="PF01740">
    <property type="entry name" value="STAS"/>
    <property type="match status" value="1"/>
</dbReference>
<dbReference type="Gene3D" id="3.30.750.24">
    <property type="entry name" value="STAS domain"/>
    <property type="match status" value="1"/>
</dbReference>
<dbReference type="SUPFAM" id="SSF52091">
    <property type="entry name" value="SpoIIaa-like"/>
    <property type="match status" value="1"/>
</dbReference>
<feature type="domain" description="STAS" evidence="3">
    <location>
        <begin position="1"/>
        <end position="108"/>
    </location>
</feature>
<evidence type="ECO:0000313" key="5">
    <source>
        <dbReference type="Proteomes" id="UP000018851"/>
    </source>
</evidence>
<dbReference type="eggNOG" id="COG1366">
    <property type="taxonomic scope" value="Bacteria"/>
</dbReference>
<reference evidence="4 5" key="1">
    <citation type="submission" date="2013-07" db="EMBL/GenBank/DDBJ databases">
        <title>Completed genome of Sphingomonas sanxanigenens NX02.</title>
        <authorList>
            <person name="Ma T."/>
            <person name="Huang H."/>
            <person name="Wu M."/>
            <person name="Li X."/>
            <person name="Li G."/>
        </authorList>
    </citation>
    <scope>NUCLEOTIDE SEQUENCE [LARGE SCALE GENOMIC DNA]</scope>
    <source>
        <strain evidence="4 5">NX02</strain>
    </source>
</reference>
<name>W0ADX8_9SPHN</name>
<dbReference type="EMBL" id="CP006644">
    <property type="protein sequence ID" value="AHE55296.1"/>
    <property type="molecule type" value="Genomic_DNA"/>
</dbReference>
<dbReference type="OrthoDB" id="280847at2"/>
<dbReference type="STRING" id="1123269.NX02_18135"/>
<evidence type="ECO:0000256" key="2">
    <source>
        <dbReference type="RuleBase" id="RU003749"/>
    </source>
</evidence>
<comment type="similarity">
    <text evidence="1 2">Belongs to the anti-sigma-factor antagonist family.</text>
</comment>
<evidence type="ECO:0000256" key="1">
    <source>
        <dbReference type="ARBA" id="ARBA00009013"/>
    </source>
</evidence>
<dbReference type="AlphaFoldDB" id="W0ADX8"/>
<dbReference type="PROSITE" id="PS50801">
    <property type="entry name" value="STAS"/>
    <property type="match status" value="1"/>
</dbReference>